<dbReference type="GO" id="GO:0001522">
    <property type="term" value="P:pseudouridine synthesis"/>
    <property type="evidence" value="ECO:0007669"/>
    <property type="project" value="InterPro"/>
</dbReference>
<dbReference type="PANTHER" id="PTHR13326">
    <property type="entry name" value="TRNA PSEUDOURIDINE SYNTHASE D"/>
    <property type="match status" value="1"/>
</dbReference>
<dbReference type="AlphaFoldDB" id="A0AAV5DXH7"/>
<dbReference type="InterPro" id="IPR042214">
    <property type="entry name" value="TruD_catalytic"/>
</dbReference>
<feature type="region of interest" description="Disordered" evidence="1">
    <location>
        <begin position="159"/>
        <end position="188"/>
    </location>
</feature>
<dbReference type="Gene3D" id="3.30.2350.20">
    <property type="entry name" value="TruD, catalytic domain"/>
    <property type="match status" value="1"/>
</dbReference>
<gene>
    <name evidence="2" type="primary">gb01753</name>
    <name evidence="2" type="ORF">PR202_gb01753</name>
</gene>
<reference evidence="2" key="2">
    <citation type="submission" date="2021-12" db="EMBL/GenBank/DDBJ databases">
        <title>Resequencing data analysis of finger millet.</title>
        <authorList>
            <person name="Hatakeyama M."/>
            <person name="Aluri S."/>
            <person name="Balachadran M.T."/>
            <person name="Sivarajan S.R."/>
            <person name="Poveda L."/>
            <person name="Shimizu-Inatsugi R."/>
            <person name="Schlapbach R."/>
            <person name="Sreeman S.M."/>
            <person name="Shimizu K.K."/>
        </authorList>
    </citation>
    <scope>NUCLEOTIDE SEQUENCE</scope>
</reference>
<dbReference type="PROSITE" id="PS01268">
    <property type="entry name" value="UPF0024"/>
    <property type="match status" value="1"/>
</dbReference>
<comment type="caution">
    <text evidence="2">The sequence shown here is derived from an EMBL/GenBank/DDBJ whole genome shotgun (WGS) entry which is preliminary data.</text>
</comment>
<accession>A0AAV5DXH7</accession>
<name>A0AAV5DXH7_ELECO</name>
<dbReference type="Proteomes" id="UP001054889">
    <property type="component" value="Unassembled WGS sequence"/>
</dbReference>
<dbReference type="InterPro" id="IPR020103">
    <property type="entry name" value="PsdUridine_synth_cat_dom_sf"/>
</dbReference>
<dbReference type="GO" id="GO:0009982">
    <property type="term" value="F:pseudouridine synthase activity"/>
    <property type="evidence" value="ECO:0007669"/>
    <property type="project" value="InterPro"/>
</dbReference>
<evidence type="ECO:0000313" key="2">
    <source>
        <dbReference type="EMBL" id="GJN14880.1"/>
    </source>
</evidence>
<dbReference type="SUPFAM" id="SSF55120">
    <property type="entry name" value="Pseudouridine synthase"/>
    <property type="match status" value="1"/>
</dbReference>
<organism evidence="2 3">
    <name type="scientific">Eleusine coracana subsp. coracana</name>
    <dbReference type="NCBI Taxonomy" id="191504"/>
    <lineage>
        <taxon>Eukaryota</taxon>
        <taxon>Viridiplantae</taxon>
        <taxon>Streptophyta</taxon>
        <taxon>Embryophyta</taxon>
        <taxon>Tracheophyta</taxon>
        <taxon>Spermatophyta</taxon>
        <taxon>Magnoliopsida</taxon>
        <taxon>Liliopsida</taxon>
        <taxon>Poales</taxon>
        <taxon>Poaceae</taxon>
        <taxon>PACMAD clade</taxon>
        <taxon>Chloridoideae</taxon>
        <taxon>Cynodonteae</taxon>
        <taxon>Eleusininae</taxon>
        <taxon>Eleusine</taxon>
    </lineage>
</organism>
<dbReference type="Pfam" id="PF01142">
    <property type="entry name" value="TruD"/>
    <property type="match status" value="1"/>
</dbReference>
<dbReference type="InterPro" id="IPR020119">
    <property type="entry name" value="PsdUridine_synth_TruD_CS"/>
</dbReference>
<proteinExistence type="predicted"/>
<evidence type="ECO:0000256" key="1">
    <source>
        <dbReference type="SAM" id="MobiDB-lite"/>
    </source>
</evidence>
<dbReference type="GO" id="GO:0003723">
    <property type="term" value="F:RNA binding"/>
    <property type="evidence" value="ECO:0007669"/>
    <property type="project" value="InterPro"/>
</dbReference>
<evidence type="ECO:0000313" key="3">
    <source>
        <dbReference type="Proteomes" id="UP001054889"/>
    </source>
</evidence>
<feature type="compositionally biased region" description="Gly residues" evidence="1">
    <location>
        <begin position="159"/>
        <end position="168"/>
    </location>
</feature>
<keyword evidence="3" id="KW-1185">Reference proteome</keyword>
<dbReference type="EMBL" id="BQKI01000071">
    <property type="protein sequence ID" value="GJN14880.1"/>
    <property type="molecule type" value="Genomic_DNA"/>
</dbReference>
<reference evidence="2" key="1">
    <citation type="journal article" date="2018" name="DNA Res.">
        <title>Multiple hybrid de novo genome assembly of finger millet, an orphan allotetraploid crop.</title>
        <authorList>
            <person name="Hatakeyama M."/>
            <person name="Aluri S."/>
            <person name="Balachadran M.T."/>
            <person name="Sivarajan S.R."/>
            <person name="Patrignani A."/>
            <person name="Gruter S."/>
            <person name="Poveda L."/>
            <person name="Shimizu-Inatsugi R."/>
            <person name="Baeten J."/>
            <person name="Francoijs K.J."/>
            <person name="Nataraja K.N."/>
            <person name="Reddy Y.A.N."/>
            <person name="Phadnis S."/>
            <person name="Ravikumar R.L."/>
            <person name="Schlapbach R."/>
            <person name="Sreeman S.M."/>
            <person name="Shimizu K.K."/>
        </authorList>
    </citation>
    <scope>NUCLEOTIDE SEQUENCE</scope>
</reference>
<dbReference type="InterPro" id="IPR001656">
    <property type="entry name" value="PsdUridine_synth_TruD"/>
</dbReference>
<dbReference type="PANTHER" id="PTHR13326:SF21">
    <property type="entry name" value="PSEUDOURIDYLATE SYNTHASE PUS7L"/>
    <property type="match status" value="1"/>
</dbReference>
<dbReference type="GO" id="GO:0005634">
    <property type="term" value="C:nucleus"/>
    <property type="evidence" value="ECO:0007669"/>
    <property type="project" value="TreeGrafter"/>
</dbReference>
<protein>
    <submittedName>
        <fullName evidence="2">Uncharacterized protein</fullName>
    </submittedName>
</protein>
<sequence>MARSSSLTEAEAGISCFTSSLPGFQGVLKHRYSDFIVNEVARDGALVRLSSFDLPTECVDVTEAEKAAPSADADHSQTLESFRVLCGDADCNALRGLLERMSAGGDSDVSPVILSPDADKAHRSEVHNFFKTNFKFLVTDTVEHSDGVQKCIRVRLGSGAGGGRGGGGRGRKRKNMGGSGWRDDSPFDSRGSSNWSDHVGKFLRFHLYKENKDTQEALGVIGKMLGLQSRSFGFAGTKDKRAVTTQQVTVFKVQANKLAALNNRLFGIKVGNFWYMIKCILSSYVKEGLTLGQLMGNRFTITLRYCFFYLS</sequence>